<evidence type="ECO:0000313" key="8">
    <source>
        <dbReference type="EMBL" id="CAD9583579.1"/>
    </source>
</evidence>
<dbReference type="InterPro" id="IPR011701">
    <property type="entry name" value="MFS"/>
</dbReference>
<dbReference type="Gene3D" id="1.20.1250.20">
    <property type="entry name" value="MFS general substrate transporter like domains"/>
    <property type="match status" value="2"/>
</dbReference>
<dbReference type="PROSITE" id="PS00216">
    <property type="entry name" value="SUGAR_TRANSPORT_1"/>
    <property type="match status" value="1"/>
</dbReference>
<organism evidence="8">
    <name type="scientific">Leptocylindrus danicus</name>
    <dbReference type="NCBI Taxonomy" id="163516"/>
    <lineage>
        <taxon>Eukaryota</taxon>
        <taxon>Sar</taxon>
        <taxon>Stramenopiles</taxon>
        <taxon>Ochrophyta</taxon>
        <taxon>Bacillariophyta</taxon>
        <taxon>Coscinodiscophyceae</taxon>
        <taxon>Chaetocerotophycidae</taxon>
        <taxon>Leptocylindrales</taxon>
        <taxon>Leptocylindraceae</taxon>
        <taxon>Leptocylindrus</taxon>
    </lineage>
</organism>
<keyword evidence="4 6" id="KW-1133">Transmembrane helix</keyword>
<feature type="transmembrane region" description="Helical" evidence="6">
    <location>
        <begin position="398"/>
        <end position="419"/>
    </location>
</feature>
<feature type="transmembrane region" description="Helical" evidence="6">
    <location>
        <begin position="439"/>
        <end position="460"/>
    </location>
</feature>
<evidence type="ECO:0000256" key="6">
    <source>
        <dbReference type="SAM" id="Phobius"/>
    </source>
</evidence>
<evidence type="ECO:0000259" key="7">
    <source>
        <dbReference type="PROSITE" id="PS50850"/>
    </source>
</evidence>
<proteinExistence type="predicted"/>
<dbReference type="Pfam" id="PF07690">
    <property type="entry name" value="MFS_1"/>
    <property type="match status" value="1"/>
</dbReference>
<evidence type="ECO:0000256" key="2">
    <source>
        <dbReference type="ARBA" id="ARBA00022475"/>
    </source>
</evidence>
<dbReference type="SUPFAM" id="SSF103473">
    <property type="entry name" value="MFS general substrate transporter"/>
    <property type="match status" value="1"/>
</dbReference>
<keyword evidence="2" id="KW-1003">Cell membrane</keyword>
<keyword evidence="3 6" id="KW-0812">Transmembrane</keyword>
<feature type="transmembrane region" description="Helical" evidence="6">
    <location>
        <begin position="469"/>
        <end position="489"/>
    </location>
</feature>
<gene>
    <name evidence="8" type="ORF">LDAN0321_LOCUS11035</name>
</gene>
<dbReference type="GO" id="GO:0005886">
    <property type="term" value="C:plasma membrane"/>
    <property type="evidence" value="ECO:0007669"/>
    <property type="project" value="UniProtKB-SubCell"/>
</dbReference>
<dbReference type="InterPro" id="IPR005829">
    <property type="entry name" value="Sugar_transporter_CS"/>
</dbReference>
<dbReference type="GO" id="GO:0022857">
    <property type="term" value="F:transmembrane transporter activity"/>
    <property type="evidence" value="ECO:0007669"/>
    <property type="project" value="InterPro"/>
</dbReference>
<dbReference type="InterPro" id="IPR036259">
    <property type="entry name" value="MFS_trans_sf"/>
</dbReference>
<keyword evidence="5 6" id="KW-0472">Membrane</keyword>
<dbReference type="PANTHER" id="PTHR43124">
    <property type="entry name" value="PURINE EFFLUX PUMP PBUE"/>
    <property type="match status" value="1"/>
</dbReference>
<comment type="subcellular location">
    <subcellularLocation>
        <location evidence="1">Cell membrane</location>
        <topology evidence="1">Multi-pass membrane protein</topology>
    </subcellularLocation>
</comment>
<sequence length="600" mass="64986">MTISLMSTCRDKFKKWSSNINLRSNDRNFTLTLYFAATVLIFSDQNLLAPNLTEIGEEFSLDDKERDEMLGGYISLAFFLVGAPAGFLTGILADRVSNRSVLFAFVIYLGEGACFATYFSRTYNQLLFLRALTGLSVGGAIPVIYSVLGDLYSRHERSRVAAMVTCGAGLGVIIGQAIAGFVGSHYGWRLPFLIVSVPAFVCATMMLFLKDPPRGLKEDYLDIVDATIQDDPCCSLSSSSSSSMDEEDSLEQGAMALSLHSDKSGGNCTSDGDYRLLESIHHNSITAAAVVEIKQQKTLQQQQSGRSSSSSSLCVASTGVLQDSDALSVETQSLCDNNASAADDDGSDLGSDNRSRSYNIDTAHAGYAAETRDFSVNLNDGWLHFKQTMAQLFRTKSVIILLAQGMPGCIFWGVVNTYLNDYLAEDRGLSVEAATTTLLVFGLGLFFGVMLGGFVGEFLYNKDVRYPPLLAGIAEIVGCVPMALMVNYAEEGTPTWAIMTMSLCAGTMVAVTGPIVKSTLSNVTMPTSRGQAFALLSIFDDLGRGLGPFFVSLLIDKFGRREAFNLALIGWVISGALNSSIYFYAAHDERLVRQQACRNQ</sequence>
<dbReference type="InterPro" id="IPR050189">
    <property type="entry name" value="MFS_Efflux_Transporters"/>
</dbReference>
<accession>A0A7S2KRC2</accession>
<feature type="transmembrane region" description="Helical" evidence="6">
    <location>
        <begin position="69"/>
        <end position="93"/>
    </location>
</feature>
<evidence type="ECO:0000256" key="1">
    <source>
        <dbReference type="ARBA" id="ARBA00004651"/>
    </source>
</evidence>
<dbReference type="PANTHER" id="PTHR43124:SF3">
    <property type="entry name" value="CHLORAMPHENICOL EFFLUX PUMP RV0191"/>
    <property type="match status" value="1"/>
</dbReference>
<feature type="transmembrane region" description="Helical" evidence="6">
    <location>
        <begin position="160"/>
        <end position="182"/>
    </location>
</feature>
<feature type="transmembrane region" description="Helical" evidence="6">
    <location>
        <begin position="495"/>
        <end position="516"/>
    </location>
</feature>
<evidence type="ECO:0000256" key="3">
    <source>
        <dbReference type="ARBA" id="ARBA00022692"/>
    </source>
</evidence>
<evidence type="ECO:0000256" key="5">
    <source>
        <dbReference type="ARBA" id="ARBA00023136"/>
    </source>
</evidence>
<evidence type="ECO:0000256" key="4">
    <source>
        <dbReference type="ARBA" id="ARBA00022989"/>
    </source>
</evidence>
<name>A0A7S2KRC2_9STRA</name>
<feature type="transmembrane region" description="Helical" evidence="6">
    <location>
        <begin position="188"/>
        <end position="209"/>
    </location>
</feature>
<feature type="transmembrane region" description="Helical" evidence="6">
    <location>
        <begin position="126"/>
        <end position="148"/>
    </location>
</feature>
<feature type="transmembrane region" description="Helical" evidence="6">
    <location>
        <begin position="100"/>
        <end position="120"/>
    </location>
</feature>
<dbReference type="AlphaFoldDB" id="A0A7S2KRC2"/>
<protein>
    <recommendedName>
        <fullName evidence="7">Major facilitator superfamily (MFS) profile domain-containing protein</fullName>
    </recommendedName>
</protein>
<feature type="transmembrane region" description="Helical" evidence="6">
    <location>
        <begin position="563"/>
        <end position="585"/>
    </location>
</feature>
<reference evidence="8" key="1">
    <citation type="submission" date="2021-01" db="EMBL/GenBank/DDBJ databases">
        <authorList>
            <person name="Corre E."/>
            <person name="Pelletier E."/>
            <person name="Niang G."/>
            <person name="Scheremetjew M."/>
            <person name="Finn R."/>
            <person name="Kale V."/>
            <person name="Holt S."/>
            <person name="Cochrane G."/>
            <person name="Meng A."/>
            <person name="Brown T."/>
            <person name="Cohen L."/>
        </authorList>
    </citation>
    <scope>NUCLEOTIDE SEQUENCE</scope>
    <source>
        <strain evidence="8">B650</strain>
    </source>
</reference>
<feature type="transmembrane region" description="Helical" evidence="6">
    <location>
        <begin position="31"/>
        <end position="49"/>
    </location>
</feature>
<dbReference type="InterPro" id="IPR020846">
    <property type="entry name" value="MFS_dom"/>
</dbReference>
<dbReference type="EMBL" id="HBGY01017062">
    <property type="protein sequence ID" value="CAD9583579.1"/>
    <property type="molecule type" value="Transcribed_RNA"/>
</dbReference>
<dbReference type="PROSITE" id="PS50850">
    <property type="entry name" value="MFS"/>
    <property type="match status" value="1"/>
</dbReference>
<feature type="domain" description="Major facilitator superfamily (MFS) profile" evidence="7">
    <location>
        <begin position="30"/>
        <end position="590"/>
    </location>
</feature>